<dbReference type="Pfam" id="PF11940">
    <property type="entry name" value="DUF3458"/>
    <property type="match status" value="1"/>
</dbReference>
<evidence type="ECO:0000256" key="1">
    <source>
        <dbReference type="ARBA" id="ARBA00000098"/>
    </source>
</evidence>
<keyword evidence="9" id="KW-0378">Hydrolase</keyword>
<comment type="similarity">
    <text evidence="3">Belongs to the peptidase M1 family.</text>
</comment>
<dbReference type="Gene3D" id="2.60.40.1840">
    <property type="match status" value="1"/>
</dbReference>
<organism evidence="17 18">
    <name type="scientific">Moraxella pluranimalium</name>
    <dbReference type="NCBI Taxonomy" id="470453"/>
    <lineage>
        <taxon>Bacteria</taxon>
        <taxon>Pseudomonadati</taxon>
        <taxon>Pseudomonadota</taxon>
        <taxon>Gammaproteobacteria</taxon>
        <taxon>Moraxellales</taxon>
        <taxon>Moraxellaceae</taxon>
        <taxon>Moraxella</taxon>
    </lineage>
</organism>
<evidence type="ECO:0000256" key="8">
    <source>
        <dbReference type="ARBA" id="ARBA00022723"/>
    </source>
</evidence>
<dbReference type="Pfam" id="PF17432">
    <property type="entry name" value="DUF3458_C"/>
    <property type="match status" value="1"/>
</dbReference>
<feature type="domain" description="Peptidase M1 alanyl aminopeptidase C-terminal" evidence="15">
    <location>
        <begin position="555"/>
        <end position="864"/>
    </location>
</feature>
<evidence type="ECO:0000259" key="14">
    <source>
        <dbReference type="Pfam" id="PF11940"/>
    </source>
</evidence>
<dbReference type="InterPro" id="IPR014782">
    <property type="entry name" value="Peptidase_M1_dom"/>
</dbReference>
<dbReference type="GO" id="GO:0008270">
    <property type="term" value="F:zinc ion binding"/>
    <property type="evidence" value="ECO:0007669"/>
    <property type="project" value="InterPro"/>
</dbReference>
<evidence type="ECO:0000313" key="18">
    <source>
        <dbReference type="Proteomes" id="UP000189800"/>
    </source>
</evidence>
<dbReference type="STRING" id="470453.B0680_09960"/>
<dbReference type="InterPro" id="IPR012779">
    <property type="entry name" value="Peptidase_M1_pepN"/>
</dbReference>
<dbReference type="InterPro" id="IPR024601">
    <property type="entry name" value="Peptidase_M1_pepN_C"/>
</dbReference>
<evidence type="ECO:0000256" key="4">
    <source>
        <dbReference type="ARBA" id="ARBA00012564"/>
    </source>
</evidence>
<evidence type="ECO:0000259" key="16">
    <source>
        <dbReference type="Pfam" id="PF17900"/>
    </source>
</evidence>
<dbReference type="AlphaFoldDB" id="A0A1T0CG44"/>
<keyword evidence="8" id="KW-0479">Metal-binding</keyword>
<dbReference type="Pfam" id="PF17900">
    <property type="entry name" value="Peptidase_M1_N"/>
    <property type="match status" value="1"/>
</dbReference>
<dbReference type="InterPro" id="IPR042097">
    <property type="entry name" value="Aminopeptidase_N-like_N_sf"/>
</dbReference>
<dbReference type="PRINTS" id="PR00756">
    <property type="entry name" value="ALADIPTASE"/>
</dbReference>
<dbReference type="EC" id="3.4.11.2" evidence="4 12"/>
<name>A0A1T0CG44_9GAMM</name>
<dbReference type="Pfam" id="PF01433">
    <property type="entry name" value="Peptidase_M1"/>
    <property type="match status" value="1"/>
</dbReference>
<dbReference type="GO" id="GO:0006508">
    <property type="term" value="P:proteolysis"/>
    <property type="evidence" value="ECO:0007669"/>
    <property type="project" value="UniProtKB-UniRule"/>
</dbReference>
<dbReference type="SUPFAM" id="SSF63737">
    <property type="entry name" value="Leukotriene A4 hydrolase N-terminal domain"/>
    <property type="match status" value="1"/>
</dbReference>
<evidence type="ECO:0000256" key="6">
    <source>
        <dbReference type="ARBA" id="ARBA00022438"/>
    </source>
</evidence>
<dbReference type="Proteomes" id="UP000189800">
    <property type="component" value="Unassembled WGS sequence"/>
</dbReference>
<gene>
    <name evidence="17" type="ORF">B0680_09960</name>
</gene>
<dbReference type="Gene3D" id="2.60.40.1730">
    <property type="entry name" value="tricorn interacting facor f3 domain"/>
    <property type="match status" value="1"/>
</dbReference>
<dbReference type="InterPro" id="IPR035414">
    <property type="entry name" value="Peptidase_M1_pepN_Ig-like"/>
</dbReference>
<dbReference type="GO" id="GO:0008237">
    <property type="term" value="F:metallopeptidase activity"/>
    <property type="evidence" value="ECO:0007669"/>
    <property type="project" value="UniProtKB-UniRule"/>
</dbReference>
<dbReference type="EMBL" id="MUYU01000031">
    <property type="protein sequence ID" value="OOS21317.1"/>
    <property type="molecule type" value="Genomic_DNA"/>
</dbReference>
<sequence length="866" mass="97217">MIAIEDIMTNQAQTPTKIYLKDYTPPSFEVKKVDLDIQLFDDHATVDATLEMTRRHAGELVLFGRSLELQDIRLNGQALSENDYKKDDESLTILDAPNDAVVQTRVRITPQTNTTLEGLYQSGQGDELMFVTQCEPEGFRKITYFPDRPDVLTEYTTRLEAPKRFKTLLANGNLIESGDVGDERHFTIWHDPTKKPSYLFAAVIANLEVLSDSYTTIEGRDVLLEVYATAHDIDKCHVGMQALKDAMKWDEDNYGRAYDLDRYMIVATSQFNMGAMENKGLNIFNTSCVLSSPETTTDERSFNVKSVIAHEYFHNWTGNRITCRDWFQLCLKEGFTVFRDQSFSGDFRSKAVQRIEDVAMLRSAQFAEDAGTLAHPVRPESFVEINNFYTMTIYEKGAEIVRMLANLLGKDKFRQGTDEYFRRYDGMAVTVEDFLSALSVADERVSLFMPWYRQPGTPVLSGSSRVDGDKVVISLAQKTRHVPNYDAPIALPIPVDTAIFDSVTGEMLASDMLLLTKDSDEFVFDGIKLSVGAHPVVSVLRNFSAPVKLDFDYTDEDLARLVAFETEGFNQWQALQSLVNRWLFGNTDDTGILTDALKTAVNKLKDTDPMLAARLFDLPSEKELAMAYDTDYDPVAVKARRDALKSLIAQSLSDVAGEWYASLGNEAYADTPDARGRRLLKNVLLDLSLTAGIDGADAWAYAQYDKASCMSERLGALTAIIHHNLEQKQVFIDNFYERFSDEDLVIDTWFSAQTSSSHTSVDEIARLMARDDFDWNTPNRVRAVLGALAAKPVQLWSEAGVALYLSAVERLDGSNPLLAARLLTALARWQTLSSEPKTVVKAKLEHLQTKASSKNVLEFLGNMLNG</sequence>
<dbReference type="CDD" id="cd09600">
    <property type="entry name" value="M1_APN"/>
    <property type="match status" value="1"/>
</dbReference>
<dbReference type="Gene3D" id="1.25.50.10">
    <property type="entry name" value="Peptidase M1, alanyl aminopeptidase, C-terminal domain"/>
    <property type="match status" value="1"/>
</dbReference>
<evidence type="ECO:0000256" key="10">
    <source>
        <dbReference type="ARBA" id="ARBA00022833"/>
    </source>
</evidence>
<comment type="catalytic activity">
    <reaction evidence="1">
        <text>Release of an N-terminal amino acid, Xaa-|-Yaa- from a peptide, amide or arylamide. Xaa is preferably Ala, but may be most amino acids including Pro (slow action). When a terminal hydrophobic residue is followed by a prolyl residue, the two may be released as an intact Xaa-Pro dipeptide.</text>
        <dbReference type="EC" id="3.4.11.2"/>
    </reaction>
</comment>
<dbReference type="NCBIfam" id="TIGR02414">
    <property type="entry name" value="pepN_proteo"/>
    <property type="match status" value="1"/>
</dbReference>
<dbReference type="InterPro" id="IPR037144">
    <property type="entry name" value="Peptidase_M1_pepN_C_sf"/>
</dbReference>
<dbReference type="PANTHER" id="PTHR46322">
    <property type="entry name" value="PUROMYCIN-SENSITIVE AMINOPEPTIDASE"/>
    <property type="match status" value="1"/>
</dbReference>
<dbReference type="InterPro" id="IPR038438">
    <property type="entry name" value="PepN_Ig-like_sf"/>
</dbReference>
<reference evidence="17 18" key="1">
    <citation type="submission" date="2017-02" db="EMBL/GenBank/DDBJ databases">
        <title>Draft genome sequence of Moraxella pluranimalium CCUG 54913T type strain.</title>
        <authorList>
            <person name="Salva-Serra F."/>
            <person name="Engstrom-Jakobsson H."/>
            <person name="Thorell K."/>
            <person name="Jaen-Luchoro D."/>
            <person name="Gonzales-Siles L."/>
            <person name="Karlsson R."/>
            <person name="Yazdan S."/>
            <person name="Boulund F."/>
            <person name="Johnning A."/>
            <person name="Engstrand L."/>
            <person name="Kristiansson E."/>
            <person name="Moore E."/>
        </authorList>
    </citation>
    <scope>NUCLEOTIDE SEQUENCE [LARGE SCALE GENOMIC DNA]</scope>
    <source>
        <strain evidence="17 18">CCUG 54913</strain>
    </source>
</reference>
<dbReference type="FunFam" id="3.30.2010.30:FF:000002">
    <property type="entry name" value="Putative aminopeptidase N"/>
    <property type="match status" value="1"/>
</dbReference>
<comment type="caution">
    <text evidence="17">The sequence shown here is derived from an EMBL/GenBank/DDBJ whole genome shotgun (WGS) entry which is preliminary data.</text>
</comment>
<dbReference type="InterPro" id="IPR027268">
    <property type="entry name" value="Peptidase_M4/M1_CTD_sf"/>
</dbReference>
<feature type="domain" description="Peptidase M1 alanyl aminopeptidase Ig-like fold" evidence="14">
    <location>
        <begin position="456"/>
        <end position="551"/>
    </location>
</feature>
<evidence type="ECO:0000256" key="9">
    <source>
        <dbReference type="ARBA" id="ARBA00022801"/>
    </source>
</evidence>
<feature type="domain" description="Aminopeptidase N-like N-terminal" evidence="16">
    <location>
        <begin position="43"/>
        <end position="199"/>
    </location>
</feature>
<evidence type="ECO:0000256" key="7">
    <source>
        <dbReference type="ARBA" id="ARBA00022670"/>
    </source>
</evidence>
<accession>A0A1T0CG44</accession>
<evidence type="ECO:0000259" key="15">
    <source>
        <dbReference type="Pfam" id="PF17432"/>
    </source>
</evidence>
<dbReference type="InterPro" id="IPR045357">
    <property type="entry name" value="Aminopeptidase_N-like_N"/>
</dbReference>
<proteinExistence type="inferred from homology"/>
<evidence type="ECO:0000256" key="2">
    <source>
        <dbReference type="ARBA" id="ARBA00001947"/>
    </source>
</evidence>
<dbReference type="Gene3D" id="1.10.390.10">
    <property type="entry name" value="Neutral Protease Domain 2"/>
    <property type="match status" value="1"/>
</dbReference>
<feature type="domain" description="Peptidase M1 membrane alanine aminopeptidase" evidence="13">
    <location>
        <begin position="240"/>
        <end position="449"/>
    </location>
</feature>
<evidence type="ECO:0000256" key="3">
    <source>
        <dbReference type="ARBA" id="ARBA00010136"/>
    </source>
</evidence>
<evidence type="ECO:0000256" key="11">
    <source>
        <dbReference type="ARBA" id="ARBA00023049"/>
    </source>
</evidence>
<dbReference type="GO" id="GO:0016285">
    <property type="term" value="F:alanyl aminopeptidase activity"/>
    <property type="evidence" value="ECO:0007669"/>
    <property type="project" value="UniProtKB-EC"/>
</dbReference>
<keyword evidence="18" id="KW-1185">Reference proteome</keyword>
<keyword evidence="7" id="KW-0645">Protease</keyword>
<dbReference type="Gene3D" id="3.30.2010.30">
    <property type="match status" value="1"/>
</dbReference>
<evidence type="ECO:0000256" key="5">
    <source>
        <dbReference type="ARBA" id="ARBA00015611"/>
    </source>
</evidence>
<evidence type="ECO:0000259" key="13">
    <source>
        <dbReference type="Pfam" id="PF01433"/>
    </source>
</evidence>
<keyword evidence="6 17" id="KW-0031">Aminopeptidase</keyword>
<dbReference type="InterPro" id="IPR001930">
    <property type="entry name" value="Peptidase_M1"/>
</dbReference>
<evidence type="ECO:0000256" key="12">
    <source>
        <dbReference type="NCBIfam" id="TIGR02414"/>
    </source>
</evidence>
<comment type="cofactor">
    <cofactor evidence="2">
        <name>Zn(2+)</name>
        <dbReference type="ChEBI" id="CHEBI:29105"/>
    </cofactor>
</comment>
<keyword evidence="11" id="KW-0482">Metalloprotease</keyword>
<dbReference type="PANTHER" id="PTHR46322:SF1">
    <property type="entry name" value="PUROMYCIN-SENSITIVE AMINOPEPTIDASE"/>
    <property type="match status" value="1"/>
</dbReference>
<keyword evidence="10" id="KW-0862">Zinc</keyword>
<protein>
    <recommendedName>
        <fullName evidence="5 12">Aminopeptidase N</fullName>
        <ecNumber evidence="4 12">3.4.11.2</ecNumber>
    </recommendedName>
</protein>
<evidence type="ECO:0000313" key="17">
    <source>
        <dbReference type="EMBL" id="OOS21317.1"/>
    </source>
</evidence>
<dbReference type="SUPFAM" id="SSF55486">
    <property type="entry name" value="Metalloproteases ('zincins'), catalytic domain"/>
    <property type="match status" value="1"/>
</dbReference>